<dbReference type="EMBL" id="JAEQNC010000023">
    <property type="protein sequence ID" value="MBL0375392.1"/>
    <property type="molecule type" value="Genomic_DNA"/>
</dbReference>
<gene>
    <name evidence="1" type="ORF">JJB09_25605</name>
</gene>
<dbReference type="AlphaFoldDB" id="A0A936YUM0"/>
<dbReference type="RefSeq" id="WP_201663939.1">
    <property type="nucleotide sequence ID" value="NZ_JAEQNC010000023.1"/>
</dbReference>
<keyword evidence="2" id="KW-1185">Reference proteome</keyword>
<sequence>MGNFVYLSHRYDDVYIDAKPKVQHQFHLEDDYGFDHGKITVEHEDDVEFSPELLFVLASAAAESDMMFVAREKGYLYVNGEGYDLDPALIDAIEKRYEPQLDPVPDEISA</sequence>
<reference evidence="1" key="1">
    <citation type="submission" date="2021-01" db="EMBL/GenBank/DDBJ databases">
        <title>Rhizobium sp. strain KVB221 16S ribosomal RNA gene Genome sequencing and assembly.</title>
        <authorList>
            <person name="Kang M."/>
        </authorList>
    </citation>
    <scope>NUCLEOTIDE SEQUENCE</scope>
    <source>
        <strain evidence="1">KVB221</strain>
    </source>
</reference>
<accession>A0A936YUM0</accession>
<evidence type="ECO:0000313" key="2">
    <source>
        <dbReference type="Proteomes" id="UP000633219"/>
    </source>
</evidence>
<comment type="caution">
    <text evidence="1">The sequence shown here is derived from an EMBL/GenBank/DDBJ whole genome shotgun (WGS) entry which is preliminary data.</text>
</comment>
<organism evidence="1 2">
    <name type="scientific">Rhizobium setariae</name>
    <dbReference type="NCBI Taxonomy" id="2801340"/>
    <lineage>
        <taxon>Bacteria</taxon>
        <taxon>Pseudomonadati</taxon>
        <taxon>Pseudomonadota</taxon>
        <taxon>Alphaproteobacteria</taxon>
        <taxon>Hyphomicrobiales</taxon>
        <taxon>Rhizobiaceae</taxon>
        <taxon>Rhizobium/Agrobacterium group</taxon>
        <taxon>Rhizobium</taxon>
    </lineage>
</organism>
<evidence type="ECO:0000313" key="1">
    <source>
        <dbReference type="EMBL" id="MBL0375392.1"/>
    </source>
</evidence>
<dbReference type="Proteomes" id="UP000633219">
    <property type="component" value="Unassembled WGS sequence"/>
</dbReference>
<protein>
    <submittedName>
        <fullName evidence="1">Uncharacterized protein</fullName>
    </submittedName>
</protein>
<name>A0A936YUM0_9HYPH</name>
<proteinExistence type="predicted"/>